<dbReference type="EMBL" id="LXQA010186722">
    <property type="protein sequence ID" value="MCI31380.1"/>
    <property type="molecule type" value="Genomic_DNA"/>
</dbReference>
<organism evidence="1 2">
    <name type="scientific">Trifolium medium</name>
    <dbReference type="NCBI Taxonomy" id="97028"/>
    <lineage>
        <taxon>Eukaryota</taxon>
        <taxon>Viridiplantae</taxon>
        <taxon>Streptophyta</taxon>
        <taxon>Embryophyta</taxon>
        <taxon>Tracheophyta</taxon>
        <taxon>Spermatophyta</taxon>
        <taxon>Magnoliopsida</taxon>
        <taxon>eudicotyledons</taxon>
        <taxon>Gunneridae</taxon>
        <taxon>Pentapetalae</taxon>
        <taxon>rosids</taxon>
        <taxon>fabids</taxon>
        <taxon>Fabales</taxon>
        <taxon>Fabaceae</taxon>
        <taxon>Papilionoideae</taxon>
        <taxon>50 kb inversion clade</taxon>
        <taxon>NPAAA clade</taxon>
        <taxon>Hologalegina</taxon>
        <taxon>IRL clade</taxon>
        <taxon>Trifolieae</taxon>
        <taxon>Trifolium</taxon>
    </lineage>
</organism>
<evidence type="ECO:0000313" key="1">
    <source>
        <dbReference type="EMBL" id="MCI31380.1"/>
    </source>
</evidence>
<keyword evidence="2" id="KW-1185">Reference proteome</keyword>
<reference evidence="1 2" key="1">
    <citation type="journal article" date="2018" name="Front. Plant Sci.">
        <title>Red Clover (Trifolium pratense) and Zigzag Clover (T. medium) - A Picture of Genomic Similarities and Differences.</title>
        <authorList>
            <person name="Dluhosova J."/>
            <person name="Istvanek J."/>
            <person name="Nedelnik J."/>
            <person name="Repkova J."/>
        </authorList>
    </citation>
    <scope>NUCLEOTIDE SEQUENCE [LARGE SCALE GENOMIC DNA]</scope>
    <source>
        <strain evidence="2">cv. 10/8</strain>
        <tissue evidence="1">Leaf</tissue>
    </source>
</reference>
<accession>A0A392R6G9</accession>
<dbReference type="AlphaFoldDB" id="A0A392R6G9"/>
<name>A0A392R6G9_9FABA</name>
<feature type="non-terminal residue" evidence="1">
    <location>
        <position position="41"/>
    </location>
</feature>
<evidence type="ECO:0000313" key="2">
    <source>
        <dbReference type="Proteomes" id="UP000265520"/>
    </source>
</evidence>
<proteinExistence type="predicted"/>
<comment type="caution">
    <text evidence="1">The sequence shown here is derived from an EMBL/GenBank/DDBJ whole genome shotgun (WGS) entry which is preliminary data.</text>
</comment>
<protein>
    <submittedName>
        <fullName evidence="1">Uncharacterized protein</fullName>
    </submittedName>
</protein>
<dbReference type="Proteomes" id="UP000265520">
    <property type="component" value="Unassembled WGS sequence"/>
</dbReference>
<sequence>MYRSQFYVCASSSTAAESASAAAPDSAAVALPNFDLCCVEM</sequence>